<comment type="caution">
    <text evidence="1">The sequence shown here is derived from an EMBL/GenBank/DDBJ whole genome shotgun (WGS) entry which is preliminary data.</text>
</comment>
<dbReference type="SUPFAM" id="SSF55486">
    <property type="entry name" value="Metalloproteases ('zincins'), catalytic domain"/>
    <property type="match status" value="1"/>
</dbReference>
<protein>
    <submittedName>
        <fullName evidence="1">Uncharacterized protein</fullName>
    </submittedName>
</protein>
<sequence length="494" mass="57116">MALVSFQDTESKTNIAHEDGWESQERQIQVLGKEKTIRILYKPDAKKRSFAKEMLDRACAYIPRVAEYLNSAPSADTLTIKDIIDGSIARNEGSIIYVPLAYPDPELLTPPPLLYHEIGHWWFGQEPRWIGEGVSSFLPIALQASGYLQWDEFEMHKIKSWWGFFNPLSKRDFPLGDSNSKDETINSDFQIYYEKTFKIQYYIFTYLGKEKYRDFLISLTDPDHKTWNEYFIAPSKTLWEQKSKGVLSLLDSQKKINWEKQLSGWILTKGYSKERASLLSDADGDSLTDFEEEVFGTDLSQWDTDADGIGDALERVLGTDPKQSNVRSELKSQLKKKGIQLDGMDDDWDLLEIPEIKNPSLEIGKQRMALQSFRYLIKDQVLYGVIRAKQPFYEVFQSQKDLYFYLMDVSASKERSGLGFKLHMNDAYGWEHERTKGEKRYFWGKVGHVFEFKIDLSSHPDSDLKLIPLLNGSKGPSFGQWDYASPITIPIPLW</sequence>
<name>A0A2P2E0H7_9LEPT</name>
<evidence type="ECO:0000313" key="1">
    <source>
        <dbReference type="EMBL" id="GBF50395.1"/>
    </source>
</evidence>
<dbReference type="InterPro" id="IPR027268">
    <property type="entry name" value="Peptidase_M4/M1_CTD_sf"/>
</dbReference>
<dbReference type="EMBL" id="BFBB01000004">
    <property type="protein sequence ID" value="GBF50395.1"/>
    <property type="molecule type" value="Genomic_DNA"/>
</dbReference>
<organism evidence="1 2">
    <name type="scientific">Leptospira ryugenii</name>
    <dbReference type="NCBI Taxonomy" id="1917863"/>
    <lineage>
        <taxon>Bacteria</taxon>
        <taxon>Pseudomonadati</taxon>
        <taxon>Spirochaetota</taxon>
        <taxon>Spirochaetia</taxon>
        <taxon>Leptospirales</taxon>
        <taxon>Leptospiraceae</taxon>
        <taxon>Leptospira</taxon>
    </lineage>
</organism>
<keyword evidence="2" id="KW-1185">Reference proteome</keyword>
<accession>A0A2P2E0H7</accession>
<dbReference type="Gene3D" id="1.10.390.10">
    <property type="entry name" value="Neutral Protease Domain 2"/>
    <property type="match status" value="1"/>
</dbReference>
<reference evidence="1 2" key="1">
    <citation type="submission" date="2018-02" db="EMBL/GenBank/DDBJ databases">
        <title>Novel Leptospira species isolated from soil and water in Japan.</title>
        <authorList>
            <person name="Nakao R."/>
            <person name="Masuzawa T."/>
        </authorList>
    </citation>
    <scope>NUCLEOTIDE SEQUENCE [LARGE SCALE GENOMIC DNA]</scope>
    <source>
        <strain evidence="1 2">YH101</strain>
    </source>
</reference>
<dbReference type="AlphaFoldDB" id="A0A2P2E0H7"/>
<proteinExistence type="predicted"/>
<gene>
    <name evidence="1" type="ORF">LPTSP4_19200</name>
</gene>
<evidence type="ECO:0000313" key="2">
    <source>
        <dbReference type="Proteomes" id="UP000245133"/>
    </source>
</evidence>
<dbReference type="Proteomes" id="UP000245133">
    <property type="component" value="Unassembled WGS sequence"/>
</dbReference>